<comment type="similarity">
    <text evidence="4 19">In the C-terminal section; belongs to the NnrD/CARKD family.</text>
</comment>
<comment type="similarity">
    <text evidence="18">Belongs to the NnrE/AIBP family.</text>
</comment>
<keyword evidence="13" id="KW-0511">Multifunctional enzyme</keyword>
<comment type="catalytic activity">
    <reaction evidence="1 18 19">
        <text>(6R)-NADHX = (6S)-NADHX</text>
        <dbReference type="Rhea" id="RHEA:32215"/>
        <dbReference type="ChEBI" id="CHEBI:64074"/>
        <dbReference type="ChEBI" id="CHEBI:64075"/>
        <dbReference type="EC" id="5.1.99.6"/>
    </reaction>
</comment>
<comment type="cofactor">
    <cofactor evidence="18 19">
        <name>K(+)</name>
        <dbReference type="ChEBI" id="CHEBI:29103"/>
    </cofactor>
    <text evidence="18 19">Binds 1 potassium ion per subunit.</text>
</comment>
<dbReference type="SUPFAM" id="SSF53613">
    <property type="entry name" value="Ribokinase-like"/>
    <property type="match status" value="1"/>
</dbReference>
<evidence type="ECO:0000259" key="20">
    <source>
        <dbReference type="PROSITE" id="PS51383"/>
    </source>
</evidence>
<sequence length="510" mass="56003">MHLLPLVSTEQIRQWDHETIHKQGVPSLQLMEQAALAFVRAFQKREVEKKGEVWVFAGMGNNGGDGLAIARLLRQCGYRVRVWILKIKETGSPDFETNLARWQRMQTTTFIRSEEDFPAIPDDAVVVDALFGTGLSRPLDGLPAALVQHLNAHARRIVAVDVPSGLLPQQLPQSDSVVRAHLTITFQLPKLCFVLQDFAPYIGEWEVVDIGLSPAYLPVILKESREYLLTAAWARNTYKPRERFAHKGTYGHALLWCGSKGKMGAAILCARACLRAGVGLLTVHAPACGYVPLQTAVPEAMVSVDEQEECLSSLPDLLPYVAIGAGPGIGQQEETLHALQELLVRATCPLVLDADALNLIAAHPELKKYIPVHSILTPHPKEFERLLGYRWQHEFELLDSLRAFAKQHQVYVILKRAYSIIACPGGDLFFNTAGNAGLAKGGSGDVLTGIITALLAQGYSPKEAACLGVYWHATAADEAVKRQALSTLLPTDVVESLGAVSWIHSHMKYV</sequence>
<dbReference type="Gene3D" id="3.40.1190.20">
    <property type="match status" value="1"/>
</dbReference>
<keyword evidence="10 17" id="KW-0520">NAD</keyword>
<evidence type="ECO:0000256" key="15">
    <source>
        <dbReference type="ARBA" id="ARBA00048238"/>
    </source>
</evidence>
<evidence type="ECO:0000259" key="21">
    <source>
        <dbReference type="PROSITE" id="PS51385"/>
    </source>
</evidence>
<evidence type="ECO:0000313" key="23">
    <source>
        <dbReference type="Proteomes" id="UP000537126"/>
    </source>
</evidence>
<comment type="caution">
    <text evidence="22">The sequence shown here is derived from an EMBL/GenBank/DDBJ whole genome shotgun (WGS) entry which is preliminary data.</text>
</comment>
<dbReference type="NCBIfam" id="TIGR00196">
    <property type="entry name" value="yjeF_cterm"/>
    <property type="match status" value="1"/>
</dbReference>
<dbReference type="AlphaFoldDB" id="A0A846MRW7"/>
<evidence type="ECO:0000256" key="16">
    <source>
        <dbReference type="ARBA" id="ARBA00049209"/>
    </source>
</evidence>
<comment type="catalytic activity">
    <reaction evidence="2 18 19">
        <text>(6R)-NADPHX = (6S)-NADPHX</text>
        <dbReference type="Rhea" id="RHEA:32227"/>
        <dbReference type="ChEBI" id="CHEBI:64076"/>
        <dbReference type="ChEBI" id="CHEBI:64077"/>
        <dbReference type="EC" id="5.1.99.6"/>
    </reaction>
</comment>
<comment type="function">
    <text evidence="17">Catalyzes the dehydration of the S-form of NAD(P)HX at the expense of ADP, which is converted to AMP. Together with NAD(P)HX epimerase, which catalyzes the epimerization of the S- and R-forms, the enzyme allows the repair of both epimers of NAD(P)HX, a damaged form of NAD(P)H that is a result of enzymatic or heat-dependent hydration.</text>
</comment>
<feature type="binding site" evidence="18">
    <location>
        <position position="164"/>
    </location>
    <ligand>
        <name>K(+)</name>
        <dbReference type="ChEBI" id="CHEBI:29103"/>
    </ligand>
</feature>
<comment type="cofactor">
    <cofactor evidence="17">
        <name>Mg(2+)</name>
        <dbReference type="ChEBI" id="CHEBI:18420"/>
    </cofactor>
</comment>
<gene>
    <name evidence="17" type="primary">nnrD</name>
    <name evidence="18" type="synonym">nnrE</name>
    <name evidence="22" type="ORF">FHS56_001718</name>
</gene>
<dbReference type="PIRSF" id="PIRSF017184">
    <property type="entry name" value="Nnr"/>
    <property type="match status" value="1"/>
</dbReference>
<feature type="binding site" evidence="17">
    <location>
        <position position="328"/>
    </location>
    <ligand>
        <name>(6S)-NADPHX</name>
        <dbReference type="ChEBI" id="CHEBI:64076"/>
    </ligand>
</feature>
<dbReference type="EMBL" id="JAASRN010000002">
    <property type="protein sequence ID" value="NIK74205.1"/>
    <property type="molecule type" value="Genomic_DNA"/>
</dbReference>
<evidence type="ECO:0000256" key="5">
    <source>
        <dbReference type="ARBA" id="ARBA00022723"/>
    </source>
</evidence>
<dbReference type="InterPro" id="IPR030677">
    <property type="entry name" value="Nnr"/>
</dbReference>
<keyword evidence="9 18" id="KW-0630">Potassium</keyword>
<keyword evidence="5 18" id="KW-0479">Metal-binding</keyword>
<dbReference type="CDD" id="cd01171">
    <property type="entry name" value="YXKO-related"/>
    <property type="match status" value="1"/>
</dbReference>
<keyword evidence="8 17" id="KW-0521">NADP</keyword>
<evidence type="ECO:0000256" key="19">
    <source>
        <dbReference type="PIRNR" id="PIRNR017184"/>
    </source>
</evidence>
<feature type="binding site" evidence="17">
    <location>
        <begin position="415"/>
        <end position="419"/>
    </location>
    <ligand>
        <name>AMP</name>
        <dbReference type="ChEBI" id="CHEBI:456215"/>
    </ligand>
</feature>
<evidence type="ECO:0000256" key="9">
    <source>
        <dbReference type="ARBA" id="ARBA00022958"/>
    </source>
</evidence>
<evidence type="ECO:0000256" key="10">
    <source>
        <dbReference type="ARBA" id="ARBA00023027"/>
    </source>
</evidence>
<evidence type="ECO:0000256" key="13">
    <source>
        <dbReference type="ARBA" id="ARBA00023268"/>
    </source>
</evidence>
<dbReference type="InterPro" id="IPR004443">
    <property type="entry name" value="YjeF_N_dom"/>
</dbReference>
<evidence type="ECO:0000313" key="22">
    <source>
        <dbReference type="EMBL" id="NIK74205.1"/>
    </source>
</evidence>
<feature type="binding site" evidence="17">
    <location>
        <position position="379"/>
    </location>
    <ligand>
        <name>(6S)-NADPHX</name>
        <dbReference type="ChEBI" id="CHEBI:64076"/>
    </ligand>
</feature>
<feature type="binding site" evidence="18">
    <location>
        <position position="128"/>
    </location>
    <ligand>
        <name>K(+)</name>
        <dbReference type="ChEBI" id="CHEBI:29103"/>
    </ligand>
</feature>
<feature type="domain" description="YjeF N-terminal" evidence="21">
    <location>
        <begin position="12"/>
        <end position="218"/>
    </location>
</feature>
<keyword evidence="6 17" id="KW-0547">Nucleotide-binding</keyword>
<dbReference type="InterPro" id="IPR000631">
    <property type="entry name" value="CARKD"/>
</dbReference>
<feature type="binding site" evidence="18">
    <location>
        <position position="161"/>
    </location>
    <ligand>
        <name>(6S)-NADPHX</name>
        <dbReference type="ChEBI" id="CHEBI:64076"/>
    </ligand>
</feature>
<evidence type="ECO:0000256" key="6">
    <source>
        <dbReference type="ARBA" id="ARBA00022741"/>
    </source>
</evidence>
<protein>
    <recommendedName>
        <fullName evidence="19">Bifunctional NAD(P)H-hydrate repair enzyme</fullName>
    </recommendedName>
    <alternativeName>
        <fullName evidence="19">Nicotinamide nucleotide repair protein</fullName>
    </alternativeName>
    <domain>
        <recommendedName>
            <fullName evidence="19">ADP-dependent (S)-NAD(P)H-hydrate dehydratase</fullName>
            <ecNumber evidence="19">4.2.1.136</ecNumber>
        </recommendedName>
        <alternativeName>
            <fullName evidence="19">ADP-dependent NAD(P)HX dehydratase</fullName>
        </alternativeName>
    </domain>
    <domain>
        <recommendedName>
            <fullName evidence="19">NAD(P)H-hydrate epimerase</fullName>
            <ecNumber evidence="19">5.1.99.6</ecNumber>
        </recommendedName>
    </domain>
</protein>
<evidence type="ECO:0000256" key="17">
    <source>
        <dbReference type="HAMAP-Rule" id="MF_01965"/>
    </source>
</evidence>
<evidence type="ECO:0000256" key="8">
    <source>
        <dbReference type="ARBA" id="ARBA00022857"/>
    </source>
</evidence>
<dbReference type="PROSITE" id="PS51383">
    <property type="entry name" value="YJEF_C_3"/>
    <property type="match status" value="1"/>
</dbReference>
<comment type="similarity">
    <text evidence="3 19">In the N-terminal section; belongs to the NnrE/AIBP family.</text>
</comment>
<dbReference type="SUPFAM" id="SSF64153">
    <property type="entry name" value="YjeF N-terminal domain-like"/>
    <property type="match status" value="1"/>
</dbReference>
<evidence type="ECO:0000256" key="3">
    <source>
        <dbReference type="ARBA" id="ARBA00006001"/>
    </source>
</evidence>
<comment type="catalytic activity">
    <reaction evidence="15 17 19">
        <text>(6S)-NADHX + ADP = AMP + phosphate + NADH + H(+)</text>
        <dbReference type="Rhea" id="RHEA:32223"/>
        <dbReference type="ChEBI" id="CHEBI:15378"/>
        <dbReference type="ChEBI" id="CHEBI:43474"/>
        <dbReference type="ChEBI" id="CHEBI:57945"/>
        <dbReference type="ChEBI" id="CHEBI:64074"/>
        <dbReference type="ChEBI" id="CHEBI:456215"/>
        <dbReference type="ChEBI" id="CHEBI:456216"/>
        <dbReference type="EC" id="4.2.1.136"/>
    </reaction>
</comment>
<keyword evidence="12 17" id="KW-0456">Lyase</keyword>
<accession>A0A846MRW7</accession>
<dbReference type="Proteomes" id="UP000537126">
    <property type="component" value="Unassembled WGS sequence"/>
</dbReference>
<evidence type="ECO:0000256" key="4">
    <source>
        <dbReference type="ARBA" id="ARBA00009524"/>
    </source>
</evidence>
<keyword evidence="23" id="KW-1185">Reference proteome</keyword>
<name>A0A846MRW7_9BACT</name>
<dbReference type="Gene3D" id="3.40.50.10260">
    <property type="entry name" value="YjeF N-terminal domain"/>
    <property type="match status" value="1"/>
</dbReference>
<dbReference type="InterPro" id="IPR029056">
    <property type="entry name" value="Ribokinase-like"/>
</dbReference>
<feature type="binding site" evidence="17">
    <location>
        <position position="445"/>
    </location>
    <ligand>
        <name>(6S)-NADPHX</name>
        <dbReference type="ChEBI" id="CHEBI:64076"/>
    </ligand>
</feature>
<dbReference type="GO" id="GO:0046872">
    <property type="term" value="F:metal ion binding"/>
    <property type="evidence" value="ECO:0007669"/>
    <property type="project" value="UniProtKB-UniRule"/>
</dbReference>
<comment type="subunit">
    <text evidence="17">Homotetramer.</text>
</comment>
<keyword evidence="11 18" id="KW-0413">Isomerase</keyword>
<dbReference type="EC" id="4.2.1.136" evidence="19"/>
<dbReference type="PROSITE" id="PS51385">
    <property type="entry name" value="YJEF_N"/>
    <property type="match status" value="1"/>
</dbReference>
<evidence type="ECO:0000256" key="1">
    <source>
        <dbReference type="ARBA" id="ARBA00000013"/>
    </source>
</evidence>
<comment type="catalytic activity">
    <reaction evidence="16 17 19">
        <text>(6S)-NADPHX + ADP = AMP + phosphate + NADPH + H(+)</text>
        <dbReference type="Rhea" id="RHEA:32235"/>
        <dbReference type="ChEBI" id="CHEBI:15378"/>
        <dbReference type="ChEBI" id="CHEBI:43474"/>
        <dbReference type="ChEBI" id="CHEBI:57783"/>
        <dbReference type="ChEBI" id="CHEBI:64076"/>
        <dbReference type="ChEBI" id="CHEBI:456215"/>
        <dbReference type="ChEBI" id="CHEBI:456216"/>
        <dbReference type="EC" id="4.2.1.136"/>
    </reaction>
</comment>
<proteinExistence type="inferred from homology"/>
<evidence type="ECO:0000256" key="18">
    <source>
        <dbReference type="HAMAP-Rule" id="MF_01966"/>
    </source>
</evidence>
<feature type="binding site" evidence="18">
    <location>
        <begin position="61"/>
        <end position="65"/>
    </location>
    <ligand>
        <name>(6S)-NADPHX</name>
        <dbReference type="ChEBI" id="CHEBI:64076"/>
    </ligand>
</feature>
<dbReference type="PANTHER" id="PTHR12592:SF0">
    <property type="entry name" value="ATP-DEPENDENT (S)-NAD(P)H-HYDRATE DEHYDRATASE"/>
    <property type="match status" value="1"/>
</dbReference>
<dbReference type="EC" id="5.1.99.6" evidence="19"/>
<comment type="function">
    <text evidence="14 19">Bifunctional enzyme that catalyzes the epimerization of the S- and R-forms of NAD(P)HX and the dehydration of the S-form of NAD(P)HX at the expense of ADP, which is converted to AMP. This allows the repair of both epimers of NAD(P)HX, a damaged form of NAD(P)H that is a result of enzymatic or heat-dependent hydration.</text>
</comment>
<comment type="caution">
    <text evidence="18">Lacks conserved residue(s) required for the propagation of feature annotation.</text>
</comment>
<evidence type="ECO:0000256" key="7">
    <source>
        <dbReference type="ARBA" id="ARBA00022840"/>
    </source>
</evidence>
<feature type="binding site" evidence="17">
    <location>
        <position position="265"/>
    </location>
    <ligand>
        <name>(6S)-NADPHX</name>
        <dbReference type="ChEBI" id="CHEBI:64076"/>
    </ligand>
</feature>
<feature type="domain" description="YjeF C-terminal" evidence="20">
    <location>
        <begin position="230"/>
        <end position="504"/>
    </location>
</feature>
<dbReference type="HAMAP" id="MF_01965">
    <property type="entry name" value="NADHX_dehydratase"/>
    <property type="match status" value="1"/>
</dbReference>
<dbReference type="Pfam" id="PF03853">
    <property type="entry name" value="YjeF_N"/>
    <property type="match status" value="1"/>
</dbReference>
<dbReference type="PANTHER" id="PTHR12592">
    <property type="entry name" value="ATP-DEPENDENT (S)-NAD(P)H-HYDRATE DEHYDRATASE FAMILY MEMBER"/>
    <property type="match status" value="1"/>
</dbReference>
<feature type="binding site" evidence="18">
    <location>
        <begin position="132"/>
        <end position="138"/>
    </location>
    <ligand>
        <name>(6S)-NADPHX</name>
        <dbReference type="ChEBI" id="CHEBI:64076"/>
    </ligand>
</feature>
<dbReference type="HAMAP" id="MF_01966">
    <property type="entry name" value="NADHX_epimerase"/>
    <property type="match status" value="1"/>
</dbReference>
<dbReference type="GO" id="GO:0110051">
    <property type="term" value="P:metabolite repair"/>
    <property type="evidence" value="ECO:0007669"/>
    <property type="project" value="TreeGrafter"/>
</dbReference>
<organism evidence="22 23">
    <name type="scientific">Thermonema lapsum</name>
    <dbReference type="NCBI Taxonomy" id="28195"/>
    <lineage>
        <taxon>Bacteria</taxon>
        <taxon>Pseudomonadati</taxon>
        <taxon>Bacteroidota</taxon>
        <taxon>Cytophagia</taxon>
        <taxon>Cytophagales</taxon>
        <taxon>Thermonemataceae</taxon>
        <taxon>Thermonema</taxon>
    </lineage>
</organism>
<comment type="function">
    <text evidence="18">Catalyzes the epimerization of the S- and R-forms of NAD(P)HX, a damaged form of NAD(P)H that is a result of enzymatic or heat-dependent hydration. This is a prerequisite for the S-specific NAD(P)H-hydrate dehydratase to allow the repair of both epimers of NAD(P)HX.</text>
</comment>
<dbReference type="GO" id="GO:0052856">
    <property type="term" value="F:NAD(P)HX epimerase activity"/>
    <property type="evidence" value="ECO:0007669"/>
    <property type="project" value="UniProtKB-UniRule"/>
</dbReference>
<keyword evidence="7 17" id="KW-0067">ATP-binding</keyword>
<evidence type="ECO:0000256" key="14">
    <source>
        <dbReference type="ARBA" id="ARBA00025153"/>
    </source>
</evidence>
<dbReference type="GO" id="GO:0052855">
    <property type="term" value="F:ADP-dependent NAD(P)H-hydrate dehydratase activity"/>
    <property type="evidence" value="ECO:0007669"/>
    <property type="project" value="UniProtKB-UniRule"/>
</dbReference>
<dbReference type="InterPro" id="IPR036652">
    <property type="entry name" value="YjeF_N_dom_sf"/>
</dbReference>
<evidence type="ECO:0000256" key="2">
    <source>
        <dbReference type="ARBA" id="ARBA00000909"/>
    </source>
</evidence>
<dbReference type="Pfam" id="PF01256">
    <property type="entry name" value="Carb_kinase"/>
    <property type="match status" value="1"/>
</dbReference>
<dbReference type="InterPro" id="IPR017953">
    <property type="entry name" value="Carbohydrate_kinase_pred_CS"/>
</dbReference>
<evidence type="ECO:0000256" key="12">
    <source>
        <dbReference type="ARBA" id="ARBA00023239"/>
    </source>
</evidence>
<comment type="similarity">
    <text evidence="17">Belongs to the NnrD/CARKD family.</text>
</comment>
<dbReference type="GO" id="GO:0005524">
    <property type="term" value="F:ATP binding"/>
    <property type="evidence" value="ECO:0007669"/>
    <property type="project" value="UniProtKB-UniRule"/>
</dbReference>
<dbReference type="GO" id="GO:0046496">
    <property type="term" value="P:nicotinamide nucleotide metabolic process"/>
    <property type="evidence" value="ECO:0007669"/>
    <property type="project" value="UniProtKB-UniRule"/>
</dbReference>
<dbReference type="PROSITE" id="PS01050">
    <property type="entry name" value="YJEF_C_2"/>
    <property type="match status" value="1"/>
</dbReference>
<dbReference type="NCBIfam" id="TIGR00197">
    <property type="entry name" value="yjeF_nterm"/>
    <property type="match status" value="1"/>
</dbReference>
<reference evidence="22 23" key="1">
    <citation type="submission" date="2020-03" db="EMBL/GenBank/DDBJ databases">
        <title>Genomic Encyclopedia of Type Strains, Phase IV (KMG-IV): sequencing the most valuable type-strain genomes for metagenomic binning, comparative biology and taxonomic classification.</title>
        <authorList>
            <person name="Goeker M."/>
        </authorList>
    </citation>
    <scope>NUCLEOTIDE SEQUENCE [LARGE SCALE GENOMIC DNA]</scope>
    <source>
        <strain evidence="22 23">DSM 5718</strain>
    </source>
</reference>
<feature type="binding site" evidence="18">
    <location>
        <position position="62"/>
    </location>
    <ligand>
        <name>K(+)</name>
        <dbReference type="ChEBI" id="CHEBI:29103"/>
    </ligand>
</feature>
<feature type="binding site" evidence="17">
    <location>
        <position position="444"/>
    </location>
    <ligand>
        <name>AMP</name>
        <dbReference type="ChEBI" id="CHEBI:456215"/>
    </ligand>
</feature>
<dbReference type="RefSeq" id="WP_243844190.1">
    <property type="nucleotide sequence ID" value="NZ_JAASRN010000002.1"/>
</dbReference>
<evidence type="ECO:0000256" key="11">
    <source>
        <dbReference type="ARBA" id="ARBA00023235"/>
    </source>
</evidence>